<dbReference type="Proteomes" id="UP000324800">
    <property type="component" value="Unassembled WGS sequence"/>
</dbReference>
<comment type="caution">
    <text evidence="1">The sequence shown here is derived from an EMBL/GenBank/DDBJ whole genome shotgun (WGS) entry which is preliminary data.</text>
</comment>
<gene>
    <name evidence="1" type="ORF">EZS28_034817</name>
</gene>
<proteinExistence type="predicted"/>
<reference evidence="1 2" key="1">
    <citation type="submission" date="2019-03" db="EMBL/GenBank/DDBJ databases">
        <title>Single cell metagenomics reveals metabolic interactions within the superorganism composed of flagellate Streblomastix strix and complex community of Bacteroidetes bacteria on its surface.</title>
        <authorList>
            <person name="Treitli S.C."/>
            <person name="Kolisko M."/>
            <person name="Husnik F."/>
            <person name="Keeling P."/>
            <person name="Hampl V."/>
        </authorList>
    </citation>
    <scope>NUCLEOTIDE SEQUENCE [LARGE SCALE GENOMIC DNA]</scope>
    <source>
        <strain evidence="1">ST1C</strain>
    </source>
</reference>
<evidence type="ECO:0000313" key="1">
    <source>
        <dbReference type="EMBL" id="KAA6369657.1"/>
    </source>
</evidence>
<protein>
    <submittedName>
        <fullName evidence="1">Uncharacterized protein</fullName>
    </submittedName>
</protein>
<evidence type="ECO:0000313" key="2">
    <source>
        <dbReference type="Proteomes" id="UP000324800"/>
    </source>
</evidence>
<dbReference type="AlphaFoldDB" id="A0A5J4UGX9"/>
<dbReference type="EMBL" id="SNRW01016149">
    <property type="protein sequence ID" value="KAA6369657.1"/>
    <property type="molecule type" value="Genomic_DNA"/>
</dbReference>
<name>A0A5J4UGX9_9EUKA</name>
<accession>A0A5J4UGX9</accession>
<sequence>MENEAVIVDMILNQRLINFPTQVIRTQSSNYPAGNIGDEGGFIQTIMSFANINSLFVTFAMSQCPTWFFHVLCKNIDLIIDWRHDFPSAYPALTQDGCGQILNCFVDYNVVSTSSDLYHSLAFENQHIDDKNYPYGIEKHETEGQFRPVSNVFYETTLFIGSKAVKVFYPNKFMFVWKLATDDSLMRGNNSSKISARTNIQAQIGFKPIDNICTDEVIRPLLIDQNDFKYFTSTRCYPNIKNAKLTPLTHYLCDRIVQIMFDDNPDPQFLSLEVIDEIGGSAIKNG</sequence>
<organism evidence="1 2">
    <name type="scientific">Streblomastix strix</name>
    <dbReference type="NCBI Taxonomy" id="222440"/>
    <lineage>
        <taxon>Eukaryota</taxon>
        <taxon>Metamonada</taxon>
        <taxon>Preaxostyla</taxon>
        <taxon>Oxymonadida</taxon>
        <taxon>Streblomastigidae</taxon>
        <taxon>Streblomastix</taxon>
    </lineage>
</organism>